<dbReference type="InterPro" id="IPR009081">
    <property type="entry name" value="PP-bd_ACP"/>
</dbReference>
<reference evidence="2" key="1">
    <citation type="submission" date="2012-09" db="EMBL/GenBank/DDBJ databases">
        <authorList>
            <person name="Elsaied H.E."/>
            <person name="Maruyama A."/>
        </authorList>
    </citation>
    <scope>NUCLEOTIDE SEQUENCE</scope>
</reference>
<proteinExistence type="predicted"/>
<dbReference type="PROSITE" id="PS50075">
    <property type="entry name" value="CARRIER"/>
    <property type="match status" value="1"/>
</dbReference>
<dbReference type="SUPFAM" id="SSF47336">
    <property type="entry name" value="ACP-like"/>
    <property type="match status" value="1"/>
</dbReference>
<feature type="domain" description="Carrier" evidence="1">
    <location>
        <begin position="56"/>
        <end position="135"/>
    </location>
</feature>
<organism evidence="2">
    <name type="scientific">uncultured microorganism</name>
    <dbReference type="NCBI Taxonomy" id="358574"/>
    <lineage>
        <taxon>unclassified sequences</taxon>
        <taxon>environmental samples</taxon>
    </lineage>
</organism>
<dbReference type="Pfam" id="PF00550">
    <property type="entry name" value="PP-binding"/>
    <property type="match status" value="1"/>
</dbReference>
<reference evidence="2" key="2">
    <citation type="journal article" date="2014" name="FEMS Microbiol. Ecol.">
        <title>Novel integrons and gene cassettes from a Cascadian submarine gas-hydrate-bearing core.</title>
        <authorList>
            <person name="Elsaied H."/>
            <person name="Stokes H.W."/>
            <person name="Yoshioka H."/>
            <person name="Mitani Y."/>
            <person name="Maruyama A."/>
        </authorList>
    </citation>
    <scope>NUCLEOTIDE SEQUENCE</scope>
</reference>
<evidence type="ECO:0000259" key="1">
    <source>
        <dbReference type="PROSITE" id="PS50075"/>
    </source>
</evidence>
<protein>
    <submittedName>
        <fullName evidence="2">Acyl carrier protein</fullName>
    </submittedName>
</protein>
<dbReference type="EMBL" id="AB750534">
    <property type="protein sequence ID" value="BAM62596.1"/>
    <property type="molecule type" value="Genomic_DNA"/>
</dbReference>
<name>K0J6N6_9ZZZZ</name>
<dbReference type="Gene3D" id="1.10.1200.10">
    <property type="entry name" value="ACP-like"/>
    <property type="match status" value="1"/>
</dbReference>
<dbReference type="InterPro" id="IPR036736">
    <property type="entry name" value="ACP-like_sf"/>
</dbReference>
<sequence length="141" mass="16123">MPTWIIVCLVIIILFAWGYLSNKNTKRKFDELFFGRPERSDGEYYENFYDGADIPADVVTKVRQIFSEQIGIDLSALEPDDDLSGDYSLIWEMDSMADVEIIIAIETEFDIKITDAEAAEMRSLHTIFEVVSAKLKDKKLG</sequence>
<dbReference type="AlphaFoldDB" id="K0J6N6"/>
<accession>K0J6N6</accession>
<evidence type="ECO:0000313" key="2">
    <source>
        <dbReference type="EMBL" id="BAM62596.1"/>
    </source>
</evidence>